<evidence type="ECO:0000259" key="3">
    <source>
        <dbReference type="Pfam" id="PF19187"/>
    </source>
</evidence>
<gene>
    <name evidence="5" type="ORF">SAMN04489745_2129</name>
</gene>
<dbReference type="STRING" id="156980.SAMN04489745_2129"/>
<dbReference type="InterPro" id="IPR026881">
    <property type="entry name" value="WYL_dom"/>
</dbReference>
<dbReference type="PANTHER" id="PTHR34580">
    <property type="match status" value="1"/>
</dbReference>
<dbReference type="PROSITE" id="PS52050">
    <property type="entry name" value="WYL"/>
    <property type="match status" value="2"/>
</dbReference>
<keyword evidence="6" id="KW-1185">Reference proteome</keyword>
<dbReference type="AlphaFoldDB" id="A0A1H4PZ26"/>
<evidence type="ECO:0000259" key="2">
    <source>
        <dbReference type="Pfam" id="PF13280"/>
    </source>
</evidence>
<organism evidence="5 6">
    <name type="scientific">Arthrobacter woluwensis</name>
    <dbReference type="NCBI Taxonomy" id="156980"/>
    <lineage>
        <taxon>Bacteria</taxon>
        <taxon>Bacillati</taxon>
        <taxon>Actinomycetota</taxon>
        <taxon>Actinomycetes</taxon>
        <taxon>Micrococcales</taxon>
        <taxon>Micrococcaceae</taxon>
        <taxon>Arthrobacter</taxon>
    </lineage>
</organism>
<dbReference type="InterPro" id="IPR043839">
    <property type="entry name" value="PafC_HTH"/>
</dbReference>
<evidence type="ECO:0000313" key="5">
    <source>
        <dbReference type="EMBL" id="SEC12412.1"/>
    </source>
</evidence>
<feature type="domain" description="WCX" evidence="4">
    <location>
        <begin position="248"/>
        <end position="314"/>
    </location>
</feature>
<feature type="domain" description="WYL" evidence="2">
    <location>
        <begin position="480"/>
        <end position="548"/>
    </location>
</feature>
<feature type="domain" description="PafC HTH" evidence="3">
    <location>
        <begin position="342"/>
        <end position="454"/>
    </location>
</feature>
<dbReference type="EMBL" id="FNSN01000003">
    <property type="protein sequence ID" value="SEC12412.1"/>
    <property type="molecule type" value="Genomic_DNA"/>
</dbReference>
<dbReference type="RefSeq" id="WP_139244674.1">
    <property type="nucleotide sequence ID" value="NZ_FNSN01000003.1"/>
</dbReference>
<name>A0A1H4PZ26_9MICC</name>
<accession>A0A1H4PZ26</accession>
<proteinExistence type="predicted"/>
<dbReference type="PANTHER" id="PTHR34580:SF1">
    <property type="entry name" value="PROTEIN PAFC"/>
    <property type="match status" value="1"/>
</dbReference>
<dbReference type="Proteomes" id="UP000182652">
    <property type="component" value="Unassembled WGS sequence"/>
</dbReference>
<evidence type="ECO:0000259" key="4">
    <source>
        <dbReference type="Pfam" id="PF25583"/>
    </source>
</evidence>
<dbReference type="InterPro" id="IPR057727">
    <property type="entry name" value="WCX_dom"/>
</dbReference>
<sequence>MSARKTERILNLLIALLSSPRGHTRAYLESTVYAYCRAEGMNDAAIERMFERDKAELRDMGVPLEVFDDETFDIDDSSGSRYRVNPDDYLLPVLQLTAEERLLLQLAAQLWEQASLRSAGSAALRKLTDGQDPDDGSPAPVLPRVTTGGAALETLHRALAGRHPVRFGYRASAAEEPATRRLEPHGLGNRAGQWYVVGHDLDRDAERTFRLSRITTTVEVEERKRFAPPRDFSIAAALDSMEAYPEQQAVVRLPHGGGAQWRVRADRVDGDHATISYQDESAFLDELAALAPTVQVVEPARLRDAVIGRLRSAAEALSLPAGVTEFRTPPVKRGPKSSSETTVRRLLGMIPFLVRHGGILKSELAAEFGITGRQLDDDLERIMMVGRPEGYHNDLMDIVDDGERVWINNALDLAQPIRFSPEEAWTLLVGLDALSELGIGGDASSIESLRLRLAGAAGDSLALAEAIKVRMAPSGSLGRHLEQLRDAIDRGVRVRIGYVVPSRDELTERLIDPRRLRSVDQQWYVDAWCHRAGAPRNFRLDRIASLEVTAEPVDASLWDGAVDEVPFTVREQAPRVLVVFSQESRWLAARYNALRTATLDDGDVLAELAVASPSWLAGLVAQTVGTVRVVSPPSVVDQVKAWLARGLDSYGVPTLGENSQAGKGRLE</sequence>
<evidence type="ECO:0000256" key="1">
    <source>
        <dbReference type="SAM" id="MobiDB-lite"/>
    </source>
</evidence>
<reference evidence="5 6" key="1">
    <citation type="submission" date="2016-10" db="EMBL/GenBank/DDBJ databases">
        <authorList>
            <person name="de Groot N.N."/>
        </authorList>
    </citation>
    <scope>NUCLEOTIDE SEQUENCE [LARGE SCALE GENOMIC DNA]</scope>
    <source>
        <strain evidence="5 6">DSM 10495</strain>
    </source>
</reference>
<feature type="domain" description="WCX" evidence="4">
    <location>
        <begin position="574"/>
        <end position="645"/>
    </location>
</feature>
<dbReference type="Pfam" id="PF19187">
    <property type="entry name" value="HTH_PafC"/>
    <property type="match status" value="1"/>
</dbReference>
<dbReference type="InterPro" id="IPR051534">
    <property type="entry name" value="CBASS_pafABC_assoc_protein"/>
</dbReference>
<protein>
    <submittedName>
        <fullName evidence="5">Transcriptional regulator</fullName>
    </submittedName>
</protein>
<dbReference type="Pfam" id="PF25583">
    <property type="entry name" value="WCX"/>
    <property type="match status" value="2"/>
</dbReference>
<dbReference type="Pfam" id="PF13280">
    <property type="entry name" value="WYL"/>
    <property type="match status" value="2"/>
</dbReference>
<evidence type="ECO:0000313" key="6">
    <source>
        <dbReference type="Proteomes" id="UP000182652"/>
    </source>
</evidence>
<feature type="region of interest" description="Disordered" evidence="1">
    <location>
        <begin position="126"/>
        <end position="145"/>
    </location>
</feature>
<feature type="domain" description="WYL" evidence="2">
    <location>
        <begin position="151"/>
        <end position="216"/>
    </location>
</feature>